<dbReference type="KEGG" id="acae:HYG86_17510"/>
<evidence type="ECO:0000313" key="4">
    <source>
        <dbReference type="Proteomes" id="UP000516160"/>
    </source>
</evidence>
<dbReference type="InterPro" id="IPR046866">
    <property type="entry name" value="FapA_N"/>
</dbReference>
<dbReference type="RefSeq" id="WP_213166836.1">
    <property type="nucleotide sequence ID" value="NZ_CP058559.1"/>
</dbReference>
<feature type="coiled-coil region" evidence="1">
    <location>
        <begin position="337"/>
        <end position="364"/>
    </location>
</feature>
<protein>
    <submittedName>
        <fullName evidence="3">DUF342 domain-containing protein</fullName>
    </submittedName>
</protein>
<organism evidence="3 4">
    <name type="scientific">Alkalicella caledoniensis</name>
    <dbReference type="NCBI Taxonomy" id="2731377"/>
    <lineage>
        <taxon>Bacteria</taxon>
        <taxon>Bacillati</taxon>
        <taxon>Bacillota</taxon>
        <taxon>Clostridia</taxon>
        <taxon>Eubacteriales</taxon>
        <taxon>Proteinivoracaceae</taxon>
        <taxon>Alkalicella</taxon>
    </lineage>
</organism>
<dbReference type="InterPro" id="IPR005646">
    <property type="entry name" value="FapA"/>
</dbReference>
<feature type="domain" description="Flagellar Assembly Protein A N-terminal region" evidence="2">
    <location>
        <begin position="11"/>
        <end position="182"/>
    </location>
</feature>
<proteinExistence type="predicted"/>
<dbReference type="AlphaFoldDB" id="A0A7G9WCN1"/>
<dbReference type="Pfam" id="PF20250">
    <property type="entry name" value="FapA_N"/>
    <property type="match status" value="1"/>
</dbReference>
<dbReference type="PANTHER" id="PTHR38032:SF1">
    <property type="entry name" value="RNA-BINDING PROTEIN KHPB N-TERMINAL DOMAIN-CONTAINING PROTEIN"/>
    <property type="match status" value="1"/>
</dbReference>
<dbReference type="Proteomes" id="UP000516160">
    <property type="component" value="Chromosome"/>
</dbReference>
<dbReference type="PANTHER" id="PTHR38032">
    <property type="entry name" value="POLYMERASE-RELATED"/>
    <property type="match status" value="1"/>
</dbReference>
<gene>
    <name evidence="3" type="ORF">HYG86_17510</name>
</gene>
<evidence type="ECO:0000259" key="2">
    <source>
        <dbReference type="Pfam" id="PF20250"/>
    </source>
</evidence>
<dbReference type="Pfam" id="PF03961">
    <property type="entry name" value="FapA"/>
    <property type="match status" value="1"/>
</dbReference>
<keyword evidence="1" id="KW-0175">Coiled coil</keyword>
<name>A0A7G9WCN1_ALKCA</name>
<sequence length="467" mass="50670">MVEENVHGFDFTITFSKDGLEAYLEMDKMGLDLTESEITDVLQEIEKKGIVLNSNESEIIELIQTSTGLDKITIATGFAPIDGTDGYIEILSKEEKDGKPLVLNDGRVDFYNLGLVTNVYENDKLAVVHGPKDGTDGKDVKGNIIPFKQGKNPKIPHGKNIKYNETTGEIIALINGQVSFGENSINVFEVLEVKDVDFKTGNIDFVGNVIVNGAVKDGFTVIAHGDVTVRGYVDSSFIVCKGNLTVSGGIQGRNKGKVDAGGNVVARYIENCEIRAGGSIIVKDAIMHSKAYAKEKIIAVEGKGLLVGGLISAGKEIQSKTMGSHLATVTELEVGVNPELRERLQSLAKDLNQKIDENKKAKQAQRILGVKQEQLLKIGKDLPPEQKGLLIRLKFTTKHLDESIKTLQSEQQELMEKLLSSASGSIKGHKTVYPGVRLTIGTKNRNISDILSTSTFTLASDGEITIS</sequence>
<dbReference type="InterPro" id="IPR046865">
    <property type="entry name" value="FapA_b_solenoid"/>
</dbReference>
<evidence type="ECO:0000256" key="1">
    <source>
        <dbReference type="SAM" id="Coils"/>
    </source>
</evidence>
<reference evidence="3 4" key="1">
    <citation type="submission" date="2020-07" db="EMBL/GenBank/DDBJ databases">
        <title>Alkalicella. sp. LB2 genome.</title>
        <authorList>
            <person name="Postec A."/>
            <person name="Quemeneur M."/>
        </authorList>
    </citation>
    <scope>NUCLEOTIDE SEQUENCE [LARGE SCALE GENOMIC DNA]</scope>
    <source>
        <strain evidence="3 4">LB2</strain>
    </source>
</reference>
<dbReference type="EMBL" id="CP058559">
    <property type="protein sequence ID" value="QNO16443.1"/>
    <property type="molecule type" value="Genomic_DNA"/>
</dbReference>
<keyword evidence="4" id="KW-1185">Reference proteome</keyword>
<accession>A0A7G9WCN1</accession>
<evidence type="ECO:0000313" key="3">
    <source>
        <dbReference type="EMBL" id="QNO16443.1"/>
    </source>
</evidence>